<reference evidence="2 3" key="1">
    <citation type="submission" date="2018-03" db="EMBL/GenBank/DDBJ databases">
        <title>Genomic Encyclopedia of Archaeal and Bacterial Type Strains, Phase II (KMG-II): from individual species to whole genera.</title>
        <authorList>
            <person name="Goeker M."/>
        </authorList>
    </citation>
    <scope>NUCLEOTIDE SEQUENCE [LARGE SCALE GENOMIC DNA]</scope>
    <source>
        <strain evidence="2 3">DSM 44946</strain>
    </source>
</reference>
<sequence>MLEGWFLVVLSVLGMIGGVIAYKRYVSRLDGITDEEDFLSRNDQEFKRFARKYGIIGIVLTGFMGIVTTRISPGVSADVPLFLAIVLLIVLFGLLSIYFMTANILRDPRSSAKVKKDMTYSMIIAAWMLIAFSGLPVGIFLGMIELSSNR</sequence>
<feature type="transmembrane region" description="Helical" evidence="1">
    <location>
        <begin position="53"/>
        <end position="73"/>
    </location>
</feature>
<keyword evidence="1" id="KW-0472">Membrane</keyword>
<keyword evidence="1" id="KW-0812">Transmembrane</keyword>
<dbReference type="Proteomes" id="UP000237797">
    <property type="component" value="Unassembled WGS sequence"/>
</dbReference>
<keyword evidence="1" id="KW-1133">Transmembrane helix</keyword>
<gene>
    <name evidence="2" type="ORF">CLV97_12115</name>
</gene>
<protein>
    <submittedName>
        <fullName evidence="2">Uncharacterized protein</fullName>
    </submittedName>
</protein>
<dbReference type="AlphaFoldDB" id="A0A2T0LCI7"/>
<evidence type="ECO:0000313" key="3">
    <source>
        <dbReference type="Proteomes" id="UP000237797"/>
    </source>
</evidence>
<name>A0A2T0LCI7_9BACL</name>
<evidence type="ECO:0000256" key="1">
    <source>
        <dbReference type="SAM" id="Phobius"/>
    </source>
</evidence>
<dbReference type="RefSeq" id="WP_106345869.1">
    <property type="nucleotide sequence ID" value="NZ_PVNE01000021.1"/>
</dbReference>
<feature type="transmembrane region" description="Helical" evidence="1">
    <location>
        <begin position="6"/>
        <end position="22"/>
    </location>
</feature>
<evidence type="ECO:0000313" key="2">
    <source>
        <dbReference type="EMBL" id="PRX39688.1"/>
    </source>
</evidence>
<feature type="transmembrane region" description="Helical" evidence="1">
    <location>
        <begin position="79"/>
        <end position="99"/>
    </location>
</feature>
<dbReference type="OrthoDB" id="9852805at2"/>
<keyword evidence="3" id="KW-1185">Reference proteome</keyword>
<proteinExistence type="predicted"/>
<dbReference type="EMBL" id="PVNE01000021">
    <property type="protein sequence ID" value="PRX39688.1"/>
    <property type="molecule type" value="Genomic_DNA"/>
</dbReference>
<comment type="caution">
    <text evidence="2">The sequence shown here is derived from an EMBL/GenBank/DDBJ whole genome shotgun (WGS) entry which is preliminary data.</text>
</comment>
<accession>A0A2T0LCI7</accession>
<organism evidence="2 3">
    <name type="scientific">Planifilum fimeticola</name>
    <dbReference type="NCBI Taxonomy" id="201975"/>
    <lineage>
        <taxon>Bacteria</taxon>
        <taxon>Bacillati</taxon>
        <taxon>Bacillota</taxon>
        <taxon>Bacilli</taxon>
        <taxon>Bacillales</taxon>
        <taxon>Thermoactinomycetaceae</taxon>
        <taxon>Planifilum</taxon>
    </lineage>
</organism>
<feature type="transmembrane region" description="Helical" evidence="1">
    <location>
        <begin position="120"/>
        <end position="144"/>
    </location>
</feature>